<dbReference type="Proteomes" id="UP000669317">
    <property type="component" value="Unassembled WGS sequence"/>
</dbReference>
<feature type="domain" description="HTH marR-type" evidence="1">
    <location>
        <begin position="11"/>
        <end position="150"/>
    </location>
</feature>
<protein>
    <submittedName>
        <fullName evidence="2">MarR family transcriptional regulator</fullName>
    </submittedName>
</protein>
<dbReference type="SMART" id="SM00347">
    <property type="entry name" value="HTH_MARR"/>
    <property type="match status" value="1"/>
</dbReference>
<keyword evidence="3" id="KW-1185">Reference proteome</keyword>
<dbReference type="SUPFAM" id="SSF46785">
    <property type="entry name" value="Winged helix' DNA-binding domain"/>
    <property type="match status" value="1"/>
</dbReference>
<reference evidence="2 3" key="1">
    <citation type="submission" date="2021-03" db="EMBL/GenBank/DDBJ databases">
        <title>Genome Sequence of Bradyrhizobium vignae strain ISRA400.</title>
        <authorList>
            <person name="Tisa L.S."/>
            <person name="Svistoonoff S."/>
            <person name="Hocher V."/>
            <person name="Fall S."/>
            <person name="Zaiya A."/>
            <person name="Naing D."/>
            <person name="Niang N."/>
            <person name="Diouf A."/>
            <person name="Dasylva M.C."/>
            <person name="Toure O."/>
            <person name="Gueye M."/>
            <person name="Gully D."/>
            <person name="Tisseyre P."/>
            <person name="Simpson S."/>
            <person name="Morris K."/>
            <person name="Thomas W.K."/>
        </authorList>
    </citation>
    <scope>NUCLEOTIDE SEQUENCE [LARGE SCALE GENOMIC DNA]</scope>
    <source>
        <strain evidence="2 3">ISRA400</strain>
    </source>
</reference>
<dbReference type="InterPro" id="IPR000835">
    <property type="entry name" value="HTH_MarR-typ"/>
</dbReference>
<dbReference type="Pfam" id="PF01047">
    <property type="entry name" value="MarR"/>
    <property type="match status" value="1"/>
</dbReference>
<comment type="caution">
    <text evidence="2">The sequence shown here is derived from an EMBL/GenBank/DDBJ whole genome shotgun (WGS) entry which is preliminary data.</text>
</comment>
<gene>
    <name evidence="2" type="ORF">JWS04_36125</name>
</gene>
<dbReference type="PANTHER" id="PTHR33164">
    <property type="entry name" value="TRANSCRIPTIONAL REGULATOR, MARR FAMILY"/>
    <property type="match status" value="1"/>
</dbReference>
<dbReference type="InterPro" id="IPR036388">
    <property type="entry name" value="WH-like_DNA-bd_sf"/>
</dbReference>
<dbReference type="EMBL" id="JAGIKT010000130">
    <property type="protein sequence ID" value="MBP0116391.1"/>
    <property type="molecule type" value="Genomic_DNA"/>
</dbReference>
<dbReference type="RefSeq" id="WP_209296691.1">
    <property type="nucleotide sequence ID" value="NZ_JAGIKT010000130.1"/>
</dbReference>
<dbReference type="InterPro" id="IPR036390">
    <property type="entry name" value="WH_DNA-bd_sf"/>
</dbReference>
<dbReference type="Gene3D" id="1.10.10.10">
    <property type="entry name" value="Winged helix-like DNA-binding domain superfamily/Winged helix DNA-binding domain"/>
    <property type="match status" value="1"/>
</dbReference>
<organism evidence="2 3">
    <name type="scientific">Bradyrhizobium vignae</name>
    <dbReference type="NCBI Taxonomy" id="1549949"/>
    <lineage>
        <taxon>Bacteria</taxon>
        <taxon>Pseudomonadati</taxon>
        <taxon>Pseudomonadota</taxon>
        <taxon>Alphaproteobacteria</taxon>
        <taxon>Hyphomicrobiales</taxon>
        <taxon>Nitrobacteraceae</taxon>
        <taxon>Bradyrhizobium</taxon>
    </lineage>
</organism>
<evidence type="ECO:0000259" key="1">
    <source>
        <dbReference type="PROSITE" id="PS50995"/>
    </source>
</evidence>
<sequence>MARDLSNHPQRPELVEQIVRALRSLDFLISDVQAVWASALKLTVPQWNILATIAEAHEQGGLPVKSVAEALRVYPSFIVNQSRPLEDRGFIKRNSSSSDKRVVYLSVTPKALKELSRLAESRDAATAAIKKEMGEAAVLHTLELLQQLERCFARCRLRLQVED</sequence>
<dbReference type="PROSITE" id="PS50995">
    <property type="entry name" value="HTH_MARR_2"/>
    <property type="match status" value="1"/>
</dbReference>
<proteinExistence type="predicted"/>
<evidence type="ECO:0000313" key="2">
    <source>
        <dbReference type="EMBL" id="MBP0116391.1"/>
    </source>
</evidence>
<dbReference type="InterPro" id="IPR039422">
    <property type="entry name" value="MarR/SlyA-like"/>
</dbReference>
<evidence type="ECO:0000313" key="3">
    <source>
        <dbReference type="Proteomes" id="UP000669317"/>
    </source>
</evidence>
<accession>A0ABS4A7J7</accession>
<name>A0ABS4A7J7_9BRAD</name>
<dbReference type="PANTHER" id="PTHR33164:SF101">
    <property type="entry name" value="TRANSCRIPTIONAL REPRESSOR MPRA"/>
    <property type="match status" value="1"/>
</dbReference>